<dbReference type="EMBL" id="JBHUFV010000083">
    <property type="protein sequence ID" value="MFD1939470.1"/>
    <property type="molecule type" value="Genomic_DNA"/>
</dbReference>
<evidence type="ECO:0000313" key="8">
    <source>
        <dbReference type="Proteomes" id="UP001597368"/>
    </source>
</evidence>
<evidence type="ECO:0000256" key="2">
    <source>
        <dbReference type="ARBA" id="ARBA00023002"/>
    </source>
</evidence>
<proteinExistence type="predicted"/>
<gene>
    <name evidence="7" type="ORF">ACFSKW_49215</name>
</gene>
<dbReference type="Pfam" id="PF13649">
    <property type="entry name" value="Methyltransf_25"/>
    <property type="match status" value="1"/>
</dbReference>
<comment type="catalytic activity">
    <reaction evidence="3">
        <text>[thioredoxin]-dithiol + NADP(+) = [thioredoxin]-disulfide + NADPH + H(+)</text>
        <dbReference type="Rhea" id="RHEA:20345"/>
        <dbReference type="Rhea" id="RHEA-COMP:10698"/>
        <dbReference type="Rhea" id="RHEA-COMP:10700"/>
        <dbReference type="ChEBI" id="CHEBI:15378"/>
        <dbReference type="ChEBI" id="CHEBI:29950"/>
        <dbReference type="ChEBI" id="CHEBI:50058"/>
        <dbReference type="ChEBI" id="CHEBI:57783"/>
        <dbReference type="ChEBI" id="CHEBI:58349"/>
        <dbReference type="EC" id="1.8.1.9"/>
    </reaction>
</comment>
<sequence>MATHTEHNGTGSDPRDAGSGVEMGSGMGGSSAAGAERQHDIVVVGGGAAGLSGALTLARARRSVLVIDAGRPRNAPAGHVHAYLTRDGMPPARLLAEGRAEVSSYGGEFVNATAVAAERVEAGGFRVTLDDGSSVAARRLLLTTGLVDELPDVPGVAERFGRDVLHCPYCHGWEVRDQRIGILATGPLAVHHALLWRQWSTDVTLFLHTSEGLDKDERLSARGITVVAGQVAELEVKDDALTGVRLADGGVVPCQALVVAPRLTAGVLPGLGLETADQEMDGHVVGSRIVADPSGATAVPGVWVAGNVTALADQVIGAAAAGVKAGAAINADLIAEETHKAVVAQARRMPDEAFWDARYGQSSRVWSGNPNAILVREVTGTRPGRALDLGCGEGADAIWLAQRGWRVTGVDISGVALDRAAAEAAVAGVADLVEWERHDLGETFPDGAYDLVSTHFLHSYSDMPRERILRAAAGAVAPGGVLLVVGHADAGPRHPHSDLRLPSADEVLSSLELADGQWEVLVCGEHERIQTGPDGRPAGRTDTVVKVRRLPA</sequence>
<feature type="domain" description="FAD/NAD(P)-binding" evidence="5">
    <location>
        <begin position="39"/>
        <end position="322"/>
    </location>
</feature>
<evidence type="ECO:0000313" key="7">
    <source>
        <dbReference type="EMBL" id="MFD1939470.1"/>
    </source>
</evidence>
<evidence type="ECO:0000259" key="6">
    <source>
        <dbReference type="Pfam" id="PF13649"/>
    </source>
</evidence>
<dbReference type="Pfam" id="PF07992">
    <property type="entry name" value="Pyr_redox_2"/>
    <property type="match status" value="1"/>
</dbReference>
<dbReference type="InterPro" id="IPR036188">
    <property type="entry name" value="FAD/NAD-bd_sf"/>
</dbReference>
<evidence type="ECO:0000256" key="1">
    <source>
        <dbReference type="ARBA" id="ARBA00022630"/>
    </source>
</evidence>
<dbReference type="PRINTS" id="PR00469">
    <property type="entry name" value="PNDRDTASEII"/>
</dbReference>
<dbReference type="Gene3D" id="3.40.50.150">
    <property type="entry name" value="Vaccinia Virus protein VP39"/>
    <property type="match status" value="1"/>
</dbReference>
<evidence type="ECO:0000256" key="3">
    <source>
        <dbReference type="ARBA" id="ARBA00048132"/>
    </source>
</evidence>
<dbReference type="Proteomes" id="UP001597368">
    <property type="component" value="Unassembled WGS sequence"/>
</dbReference>
<dbReference type="PRINTS" id="PR00368">
    <property type="entry name" value="FADPNR"/>
</dbReference>
<evidence type="ECO:0000256" key="4">
    <source>
        <dbReference type="SAM" id="MobiDB-lite"/>
    </source>
</evidence>
<evidence type="ECO:0000259" key="5">
    <source>
        <dbReference type="Pfam" id="PF07992"/>
    </source>
</evidence>
<dbReference type="CDD" id="cd02440">
    <property type="entry name" value="AdoMet_MTases"/>
    <property type="match status" value="1"/>
</dbReference>
<dbReference type="RefSeq" id="WP_379581775.1">
    <property type="nucleotide sequence ID" value="NZ_JBHUFV010000083.1"/>
</dbReference>
<dbReference type="Gene3D" id="3.50.50.60">
    <property type="entry name" value="FAD/NAD(P)-binding domain"/>
    <property type="match status" value="2"/>
</dbReference>
<keyword evidence="8" id="KW-1185">Reference proteome</keyword>
<comment type="caution">
    <text evidence="7">The sequence shown here is derived from an EMBL/GenBank/DDBJ whole genome shotgun (WGS) entry which is preliminary data.</text>
</comment>
<dbReference type="InterPro" id="IPR029063">
    <property type="entry name" value="SAM-dependent_MTases_sf"/>
</dbReference>
<keyword evidence="2" id="KW-0560">Oxidoreductase</keyword>
<dbReference type="InterPro" id="IPR023753">
    <property type="entry name" value="FAD/NAD-binding_dom"/>
</dbReference>
<reference evidence="8" key="1">
    <citation type="journal article" date="2019" name="Int. J. Syst. Evol. Microbiol.">
        <title>The Global Catalogue of Microorganisms (GCM) 10K type strain sequencing project: providing services to taxonomists for standard genome sequencing and annotation.</title>
        <authorList>
            <consortium name="The Broad Institute Genomics Platform"/>
            <consortium name="The Broad Institute Genome Sequencing Center for Infectious Disease"/>
            <person name="Wu L."/>
            <person name="Ma J."/>
        </authorList>
    </citation>
    <scope>NUCLEOTIDE SEQUENCE [LARGE SCALE GENOMIC DNA]</scope>
    <source>
        <strain evidence="8">ICMP 6774ER</strain>
    </source>
</reference>
<accession>A0ABW4TBY1</accession>
<dbReference type="InterPro" id="IPR050097">
    <property type="entry name" value="Ferredoxin-NADP_redctase_2"/>
</dbReference>
<organism evidence="7 8">
    <name type="scientific">Nonomuraea mangrovi</name>
    <dbReference type="NCBI Taxonomy" id="2316207"/>
    <lineage>
        <taxon>Bacteria</taxon>
        <taxon>Bacillati</taxon>
        <taxon>Actinomycetota</taxon>
        <taxon>Actinomycetes</taxon>
        <taxon>Streptosporangiales</taxon>
        <taxon>Streptosporangiaceae</taxon>
        <taxon>Nonomuraea</taxon>
    </lineage>
</organism>
<feature type="compositionally biased region" description="Gly residues" evidence="4">
    <location>
        <begin position="21"/>
        <end position="31"/>
    </location>
</feature>
<name>A0ABW4TBY1_9ACTN</name>
<keyword evidence="1" id="KW-0285">Flavoprotein</keyword>
<dbReference type="InterPro" id="IPR041698">
    <property type="entry name" value="Methyltransf_25"/>
</dbReference>
<dbReference type="SUPFAM" id="SSF51905">
    <property type="entry name" value="FAD/NAD(P)-binding domain"/>
    <property type="match status" value="1"/>
</dbReference>
<dbReference type="PANTHER" id="PTHR48105">
    <property type="entry name" value="THIOREDOXIN REDUCTASE 1-RELATED-RELATED"/>
    <property type="match status" value="1"/>
</dbReference>
<dbReference type="SUPFAM" id="SSF53335">
    <property type="entry name" value="S-adenosyl-L-methionine-dependent methyltransferases"/>
    <property type="match status" value="1"/>
</dbReference>
<protein>
    <submittedName>
        <fullName evidence="7">FAD-dependent oxidoreductase</fullName>
    </submittedName>
</protein>
<feature type="region of interest" description="Disordered" evidence="4">
    <location>
        <begin position="1"/>
        <end position="33"/>
    </location>
</feature>
<feature type="domain" description="Methyltransferase" evidence="6">
    <location>
        <begin position="387"/>
        <end position="480"/>
    </location>
</feature>